<evidence type="ECO:0000256" key="1">
    <source>
        <dbReference type="SAM" id="MobiDB-lite"/>
    </source>
</evidence>
<organism evidence="2 3">
    <name type="scientific">Trema orientale</name>
    <name type="common">Charcoal tree</name>
    <name type="synonym">Celtis orientalis</name>
    <dbReference type="NCBI Taxonomy" id="63057"/>
    <lineage>
        <taxon>Eukaryota</taxon>
        <taxon>Viridiplantae</taxon>
        <taxon>Streptophyta</taxon>
        <taxon>Embryophyta</taxon>
        <taxon>Tracheophyta</taxon>
        <taxon>Spermatophyta</taxon>
        <taxon>Magnoliopsida</taxon>
        <taxon>eudicotyledons</taxon>
        <taxon>Gunneridae</taxon>
        <taxon>Pentapetalae</taxon>
        <taxon>rosids</taxon>
        <taxon>fabids</taxon>
        <taxon>Rosales</taxon>
        <taxon>Cannabaceae</taxon>
        <taxon>Trema</taxon>
    </lineage>
</organism>
<gene>
    <name evidence="2" type="ORF">TorRG33x02_027060</name>
</gene>
<feature type="compositionally biased region" description="Basic and acidic residues" evidence="1">
    <location>
        <begin position="14"/>
        <end position="23"/>
    </location>
</feature>
<accession>A0A2P5FUF6</accession>
<dbReference type="EMBL" id="JXTC01000008">
    <property type="protein sequence ID" value="POO01399.1"/>
    <property type="molecule type" value="Genomic_DNA"/>
</dbReference>
<name>A0A2P5FUF6_TREOI</name>
<dbReference type="AlphaFoldDB" id="A0A2P5FUF6"/>
<feature type="region of interest" description="Disordered" evidence="1">
    <location>
        <begin position="1"/>
        <end position="31"/>
    </location>
</feature>
<evidence type="ECO:0000313" key="2">
    <source>
        <dbReference type="EMBL" id="POO01399.1"/>
    </source>
</evidence>
<keyword evidence="3" id="KW-1185">Reference proteome</keyword>
<evidence type="ECO:0000313" key="3">
    <source>
        <dbReference type="Proteomes" id="UP000237000"/>
    </source>
</evidence>
<reference evidence="3" key="1">
    <citation type="submission" date="2016-06" db="EMBL/GenBank/DDBJ databases">
        <title>Parallel loss of symbiosis genes in relatives of nitrogen-fixing non-legume Parasponia.</title>
        <authorList>
            <person name="Van Velzen R."/>
            <person name="Holmer R."/>
            <person name="Bu F."/>
            <person name="Rutten L."/>
            <person name="Van Zeijl A."/>
            <person name="Liu W."/>
            <person name="Santuari L."/>
            <person name="Cao Q."/>
            <person name="Sharma T."/>
            <person name="Shen D."/>
            <person name="Roswanjaya Y."/>
            <person name="Wardhani T."/>
            <person name="Kalhor M.S."/>
            <person name="Jansen J."/>
            <person name="Van den Hoogen J."/>
            <person name="Gungor B."/>
            <person name="Hartog M."/>
            <person name="Hontelez J."/>
            <person name="Verver J."/>
            <person name="Yang W.-C."/>
            <person name="Schijlen E."/>
            <person name="Repin R."/>
            <person name="Schilthuizen M."/>
            <person name="Schranz E."/>
            <person name="Heidstra R."/>
            <person name="Miyata K."/>
            <person name="Fedorova E."/>
            <person name="Kohlen W."/>
            <person name="Bisseling T."/>
            <person name="Smit S."/>
            <person name="Geurts R."/>
        </authorList>
    </citation>
    <scope>NUCLEOTIDE SEQUENCE [LARGE SCALE GENOMIC DNA]</scope>
    <source>
        <strain evidence="3">cv. RG33-2</strain>
    </source>
</reference>
<dbReference type="Proteomes" id="UP000237000">
    <property type="component" value="Unassembled WGS sequence"/>
</dbReference>
<comment type="caution">
    <text evidence="2">The sequence shown here is derived from an EMBL/GenBank/DDBJ whole genome shotgun (WGS) entry which is preliminary data.</text>
</comment>
<dbReference type="InParanoid" id="A0A2P5FUF6"/>
<protein>
    <submittedName>
        <fullName evidence="2">Uncharacterized protein</fullName>
    </submittedName>
</protein>
<sequence>MQLRGSGALSDGGRSNEGERGDGSRTNNGEWRQIATMMAQGCGEGERLRAGGWSVGPSEAVSICERK</sequence>
<proteinExistence type="predicted"/>